<dbReference type="PROSITE" id="PS50236">
    <property type="entry name" value="CHCR"/>
    <property type="match status" value="1"/>
</dbReference>
<dbReference type="GO" id="GO:0000329">
    <property type="term" value="C:fungal-type vacuole membrane"/>
    <property type="evidence" value="ECO:0007669"/>
    <property type="project" value="TreeGrafter"/>
</dbReference>
<comment type="subcellular location">
    <subcellularLocation>
        <location evidence="1">Endomembrane system</location>
        <topology evidence="1">Peripheral membrane protein</topology>
    </subcellularLocation>
</comment>
<feature type="domain" description="Vacuolar sorting protein 39/Transforming growth factor beta receptor-associated zinc finger" evidence="7">
    <location>
        <begin position="871"/>
        <end position="911"/>
    </location>
</feature>
<evidence type="ECO:0000256" key="2">
    <source>
        <dbReference type="ARBA" id="ARBA00023136"/>
    </source>
</evidence>
<gene>
    <name evidence="8" type="primary">VAM6</name>
    <name evidence="8" type="ORF">MJAP1_003594</name>
</gene>
<name>A0AAF0JH78_9BASI</name>
<sequence>MMDGVFAAHAAVRALPDGASALACTDETVVASYAVPATQEWAGPSTQTVSRRSVEQVVRVPRTDYLALVSDGCVMLWDEKSKPVRLPPTKTAKAVAVGTWTESAARSRRRPRASRAVGLRGMDEIAEEMQSPGGVVHVSMLAVACRRHLVVYRWVDGVFWDQKELGLPHAPLTLAVLPGQGIFVGCAVDDYVRVQVPSVHASTAASLPQRSAETGATALVVGDWTDDSEWPVYAVTIPPSLAPAPEPARGWGLMTRRPPPLLLALDTHVLVGLEQCGVLVDGVGRARRTPQLAWDAPPRAIVDAAPYLVLVPSSGAHLAIHMRNTLRLVQTVPLDGGSEARMLAASGAAVYAALGGRAALSLLALRSRPWAAQLEDLERAGEYDEALTLLDMLDAKQLPDVASRRARMQGLVGVQRFEQGEYDAAMDLFIEVDMNPAKVLALYPPEISGALARGSGAWRALFGAQQSVGRSDERETPRAALDALARFLTDRRRVVRPLVAHLSSASSQEPRAAEALLALPISHTALETLDEEQLMLVAQLVDTALFKTFLHTKPALVGPLCRVDNWCEVRQVERLLKAHGMSQELVALYRAKSMHREALALLREQAQDAHGEDKVRPTIEYLQALGSDDVDLVLEYAHWVLAADPVRGMEIFTDACRLPRLRVVEDLEAFDPALCITYLNYLLSKDEGEPMLHTKLALLYLQQCQGKEGDAYQALLDHLHTSTQYDARALLPALPPAPAFAAAHAEVLGRLGRHDEALHLYVVHLEDLAAAERYCIDANAPSIWIMLLRLALEHSEDRRAALGLLARHAAEMPVDDALALLPKSSTVRDVQEYLCKALRAQASERSTLQVVQHVAERRADDVGDALRSRQQRHVLVAESRTCAQCQRRLGNAVLAVMPGSGKTLHYYCAHEGKRLR</sequence>
<dbReference type="Pfam" id="PF10366">
    <property type="entry name" value="Vps39_1"/>
    <property type="match status" value="1"/>
</dbReference>
<dbReference type="GO" id="GO:0034058">
    <property type="term" value="P:endosomal vesicle fusion"/>
    <property type="evidence" value="ECO:0007669"/>
    <property type="project" value="TreeGrafter"/>
</dbReference>
<feature type="repeat" description="CHCR" evidence="4">
    <location>
        <begin position="651"/>
        <end position="800"/>
    </location>
</feature>
<dbReference type="InterPro" id="IPR032914">
    <property type="entry name" value="Vam6/VPS39/TRAP1"/>
</dbReference>
<evidence type="ECO:0000256" key="1">
    <source>
        <dbReference type="ARBA" id="ARBA00004184"/>
    </source>
</evidence>
<evidence type="ECO:0000259" key="5">
    <source>
        <dbReference type="Pfam" id="PF00780"/>
    </source>
</evidence>
<feature type="domain" description="Vacuolar sorting protein 39/Transforming growth factor beta receptor-associated" evidence="6">
    <location>
        <begin position="541"/>
        <end position="641"/>
    </location>
</feature>
<evidence type="ECO:0000259" key="7">
    <source>
        <dbReference type="Pfam" id="PF10367"/>
    </source>
</evidence>
<evidence type="ECO:0000256" key="3">
    <source>
        <dbReference type="ARBA" id="ARBA00038201"/>
    </source>
</evidence>
<dbReference type="InterPro" id="IPR019453">
    <property type="entry name" value="VPS39/TGFA1_Znf"/>
</dbReference>
<dbReference type="GO" id="GO:0006914">
    <property type="term" value="P:autophagy"/>
    <property type="evidence" value="ECO:0007669"/>
    <property type="project" value="TreeGrafter"/>
</dbReference>
<evidence type="ECO:0000313" key="8">
    <source>
        <dbReference type="EMBL" id="WFD40606.1"/>
    </source>
</evidence>
<dbReference type="RefSeq" id="XP_060123503.1">
    <property type="nucleotide sequence ID" value="XM_060267520.1"/>
</dbReference>
<evidence type="ECO:0000259" key="6">
    <source>
        <dbReference type="Pfam" id="PF10366"/>
    </source>
</evidence>
<feature type="domain" description="CNH" evidence="5">
    <location>
        <begin position="46"/>
        <end position="333"/>
    </location>
</feature>
<dbReference type="EMBL" id="CP119964">
    <property type="protein sequence ID" value="WFD40606.1"/>
    <property type="molecule type" value="Genomic_DNA"/>
</dbReference>
<keyword evidence="2" id="KW-0472">Membrane</keyword>
<organism evidence="8 9">
    <name type="scientific">Malassezia japonica</name>
    <dbReference type="NCBI Taxonomy" id="223818"/>
    <lineage>
        <taxon>Eukaryota</taxon>
        <taxon>Fungi</taxon>
        <taxon>Dikarya</taxon>
        <taxon>Basidiomycota</taxon>
        <taxon>Ustilaginomycotina</taxon>
        <taxon>Malasseziomycetes</taxon>
        <taxon>Malasseziales</taxon>
        <taxon>Malasseziaceae</taxon>
        <taxon>Malassezia</taxon>
    </lineage>
</organism>
<keyword evidence="9" id="KW-1185">Reference proteome</keyword>
<dbReference type="PANTHER" id="PTHR12894">
    <property type="entry name" value="CNH DOMAIN CONTAINING"/>
    <property type="match status" value="1"/>
</dbReference>
<dbReference type="InterPro" id="IPR001180">
    <property type="entry name" value="CNH_dom"/>
</dbReference>
<dbReference type="PANTHER" id="PTHR12894:SF49">
    <property type="entry name" value="VAM6_VPS39-LIKE PROTEIN"/>
    <property type="match status" value="1"/>
</dbReference>
<accession>A0AAF0JH78</accession>
<dbReference type="Pfam" id="PF00780">
    <property type="entry name" value="CNH"/>
    <property type="match status" value="1"/>
</dbReference>
<evidence type="ECO:0000256" key="4">
    <source>
        <dbReference type="PROSITE-ProRule" id="PRU01006"/>
    </source>
</evidence>
<reference evidence="8" key="1">
    <citation type="submission" date="2023-03" db="EMBL/GenBank/DDBJ databases">
        <title>Mating type loci evolution in Malassezia.</title>
        <authorList>
            <person name="Coelho M.A."/>
        </authorList>
    </citation>
    <scope>NUCLEOTIDE SEQUENCE</scope>
    <source>
        <strain evidence="8">CBS 9431</strain>
    </source>
</reference>
<dbReference type="GO" id="GO:0006886">
    <property type="term" value="P:intracellular protein transport"/>
    <property type="evidence" value="ECO:0007669"/>
    <property type="project" value="UniProtKB-UniRule"/>
</dbReference>
<proteinExistence type="inferred from homology"/>
<dbReference type="GO" id="GO:0012505">
    <property type="term" value="C:endomembrane system"/>
    <property type="evidence" value="ECO:0007669"/>
    <property type="project" value="UniProtKB-SubCell"/>
</dbReference>
<evidence type="ECO:0000313" key="9">
    <source>
        <dbReference type="Proteomes" id="UP001217754"/>
    </source>
</evidence>
<dbReference type="GeneID" id="85227245"/>
<dbReference type="InterPro" id="IPR019452">
    <property type="entry name" value="VPS39/TGF_beta_rcpt-assoc_1"/>
</dbReference>
<dbReference type="Pfam" id="PF10367">
    <property type="entry name" value="zf-Vps39_C"/>
    <property type="match status" value="1"/>
</dbReference>
<protein>
    <submittedName>
        <fullName evidence="8">Vacuolar morphogenesis protein 6</fullName>
    </submittedName>
</protein>
<comment type="similarity">
    <text evidence="3">Belongs to the VAM6/VPS39 family.</text>
</comment>
<dbReference type="Proteomes" id="UP001217754">
    <property type="component" value="Chromosome 7"/>
</dbReference>
<dbReference type="InterPro" id="IPR000547">
    <property type="entry name" value="Clathrin_H-chain/VPS_repeat"/>
</dbReference>
<dbReference type="AlphaFoldDB" id="A0AAF0JH78"/>